<keyword evidence="1" id="KW-0479">Metal-binding</keyword>
<dbReference type="Gene3D" id="1.50.10.10">
    <property type="match status" value="1"/>
</dbReference>
<dbReference type="OrthoDB" id="10257263at2759"/>
<dbReference type="GO" id="GO:0031179">
    <property type="term" value="P:peptide modification"/>
    <property type="evidence" value="ECO:0007669"/>
    <property type="project" value="InterPro"/>
</dbReference>
<evidence type="ECO:0000313" key="3">
    <source>
        <dbReference type="Proteomes" id="UP000019478"/>
    </source>
</evidence>
<keyword evidence="3" id="KW-1185">Reference proteome</keyword>
<dbReference type="EMBL" id="AMGY01000002">
    <property type="protein sequence ID" value="EXJ88848.1"/>
    <property type="molecule type" value="Genomic_DNA"/>
</dbReference>
<dbReference type="Pfam" id="PF05147">
    <property type="entry name" value="LANC_like"/>
    <property type="match status" value="1"/>
</dbReference>
<dbReference type="SUPFAM" id="SSF158745">
    <property type="entry name" value="LanC-like"/>
    <property type="match status" value="1"/>
</dbReference>
<feature type="binding site" evidence="1">
    <location>
        <position position="303"/>
    </location>
    <ligand>
        <name>Zn(2+)</name>
        <dbReference type="ChEBI" id="CHEBI:29105"/>
    </ligand>
</feature>
<dbReference type="GO" id="GO:0005886">
    <property type="term" value="C:plasma membrane"/>
    <property type="evidence" value="ECO:0007669"/>
    <property type="project" value="TreeGrafter"/>
</dbReference>
<feature type="binding site" evidence="1">
    <location>
        <position position="254"/>
    </location>
    <ligand>
        <name>Zn(2+)</name>
        <dbReference type="ChEBI" id="CHEBI:29105"/>
    </ligand>
</feature>
<dbReference type="InterPro" id="IPR012341">
    <property type="entry name" value="6hp_glycosidase-like_sf"/>
</dbReference>
<dbReference type="RefSeq" id="XP_007730245.1">
    <property type="nucleotide sequence ID" value="XM_007732055.1"/>
</dbReference>
<dbReference type="GeneID" id="19166045"/>
<name>W9Y8M6_9EURO</name>
<dbReference type="Proteomes" id="UP000019478">
    <property type="component" value="Unassembled WGS sequence"/>
</dbReference>
<reference evidence="2 3" key="1">
    <citation type="submission" date="2013-03" db="EMBL/GenBank/DDBJ databases">
        <title>The Genome Sequence of Capronia epimyces CBS 606.96.</title>
        <authorList>
            <consortium name="The Broad Institute Genomics Platform"/>
            <person name="Cuomo C."/>
            <person name="de Hoog S."/>
            <person name="Gorbushina A."/>
            <person name="Walker B."/>
            <person name="Young S.K."/>
            <person name="Zeng Q."/>
            <person name="Gargeya S."/>
            <person name="Fitzgerald M."/>
            <person name="Haas B."/>
            <person name="Abouelleil A."/>
            <person name="Allen A.W."/>
            <person name="Alvarado L."/>
            <person name="Arachchi H.M."/>
            <person name="Berlin A.M."/>
            <person name="Chapman S.B."/>
            <person name="Gainer-Dewar J."/>
            <person name="Goldberg J."/>
            <person name="Griggs A."/>
            <person name="Gujja S."/>
            <person name="Hansen M."/>
            <person name="Howarth C."/>
            <person name="Imamovic A."/>
            <person name="Ireland A."/>
            <person name="Larimer J."/>
            <person name="McCowan C."/>
            <person name="Murphy C."/>
            <person name="Pearson M."/>
            <person name="Poon T.W."/>
            <person name="Priest M."/>
            <person name="Roberts A."/>
            <person name="Saif S."/>
            <person name="Shea T."/>
            <person name="Sisk P."/>
            <person name="Sykes S."/>
            <person name="Wortman J."/>
            <person name="Nusbaum C."/>
            <person name="Birren B."/>
        </authorList>
    </citation>
    <scope>NUCLEOTIDE SEQUENCE [LARGE SCALE GENOMIC DNA]</scope>
    <source>
        <strain evidence="2 3">CBS 606.96</strain>
    </source>
</reference>
<comment type="caution">
    <text evidence="2">The sequence shown here is derived from an EMBL/GenBank/DDBJ whole genome shotgun (WGS) entry which is preliminary data.</text>
</comment>
<evidence type="ECO:0008006" key="4">
    <source>
        <dbReference type="Google" id="ProtNLM"/>
    </source>
</evidence>
<proteinExistence type="predicted"/>
<dbReference type="GO" id="GO:0005975">
    <property type="term" value="P:carbohydrate metabolic process"/>
    <property type="evidence" value="ECO:0007669"/>
    <property type="project" value="InterPro"/>
</dbReference>
<dbReference type="PANTHER" id="PTHR12736:SF7">
    <property type="entry name" value="LANC-LIKE PROTEIN 3"/>
    <property type="match status" value="1"/>
</dbReference>
<dbReference type="AlphaFoldDB" id="W9Y8M6"/>
<dbReference type="PRINTS" id="PR01950">
    <property type="entry name" value="LANCSUPER"/>
</dbReference>
<dbReference type="GO" id="GO:0046872">
    <property type="term" value="F:metal ion binding"/>
    <property type="evidence" value="ECO:0007669"/>
    <property type="project" value="UniProtKB-KW"/>
</dbReference>
<gene>
    <name evidence="2" type="ORF">A1O3_01912</name>
</gene>
<dbReference type="InterPro" id="IPR007822">
    <property type="entry name" value="LANC-like"/>
</dbReference>
<sequence length="376" mass="41664">MSTSSRYFKNTSEPSRRANAPEELIASLTRINAYNPPVQTCSTGWTFHGLYYGPTSIAYLFFRLSQHYPDLTFKGQSLLDWAQAYLDLGVHGLRETVDSNHCGVANEMLAQLAIRAAMENDPSLAQQLCSYESVVNDASGSDEWLYGRSGYLYLLRLARSAFEQDTKTMNVIDATLQKTVRRILSTTQPWSWHGKCYLGAAHGTFGILCQLVLSSPSSAETVQPILTQLLETKFPSGNFPSSLPPGSDRLVQFCHGGPGAVLALRSLRPHFPKLRNRIDSAIVAAQRDIWKRGVLTKQPCLCHGIAGNALALDDEAEFQHFVAYMASEVLENQGWLDQAGRDDQFVGLYTGEAGRSWVWAVADKKLDKNCVGFNDL</sequence>
<evidence type="ECO:0000256" key="1">
    <source>
        <dbReference type="PIRSR" id="PIRSR607822-1"/>
    </source>
</evidence>
<dbReference type="eggNOG" id="KOG2787">
    <property type="taxonomic scope" value="Eukaryota"/>
</dbReference>
<dbReference type="HOGENOM" id="CLU_040560_0_0_1"/>
<accession>W9Y8M6</accession>
<dbReference type="SMART" id="SM01260">
    <property type="entry name" value="LANC_like"/>
    <property type="match status" value="1"/>
</dbReference>
<protein>
    <recommendedName>
        <fullName evidence="4">Lanthionine synthetase C-like protein 1</fullName>
    </recommendedName>
</protein>
<feature type="binding site" evidence="1">
    <location>
        <position position="302"/>
    </location>
    <ligand>
        <name>Zn(2+)</name>
        <dbReference type="ChEBI" id="CHEBI:29105"/>
    </ligand>
</feature>
<organism evidence="2 3">
    <name type="scientific">Capronia epimyces CBS 606.96</name>
    <dbReference type="NCBI Taxonomy" id="1182542"/>
    <lineage>
        <taxon>Eukaryota</taxon>
        <taxon>Fungi</taxon>
        <taxon>Dikarya</taxon>
        <taxon>Ascomycota</taxon>
        <taxon>Pezizomycotina</taxon>
        <taxon>Eurotiomycetes</taxon>
        <taxon>Chaetothyriomycetidae</taxon>
        <taxon>Chaetothyriales</taxon>
        <taxon>Herpotrichiellaceae</taxon>
        <taxon>Capronia</taxon>
    </lineage>
</organism>
<keyword evidence="1" id="KW-0862">Zinc</keyword>
<evidence type="ECO:0000313" key="2">
    <source>
        <dbReference type="EMBL" id="EXJ88848.1"/>
    </source>
</evidence>
<dbReference type="CDD" id="cd04794">
    <property type="entry name" value="euk_LANCL"/>
    <property type="match status" value="1"/>
</dbReference>
<dbReference type="PANTHER" id="PTHR12736">
    <property type="entry name" value="LANC-LIKE PROTEIN"/>
    <property type="match status" value="1"/>
</dbReference>